<evidence type="ECO:0000313" key="3">
    <source>
        <dbReference type="Proteomes" id="UP001589755"/>
    </source>
</evidence>
<comment type="caution">
    <text evidence="2">The sequence shown here is derived from an EMBL/GenBank/DDBJ whole genome shotgun (WGS) entry which is preliminary data.</text>
</comment>
<evidence type="ECO:0000256" key="1">
    <source>
        <dbReference type="SAM" id="MobiDB-lite"/>
    </source>
</evidence>
<dbReference type="InterPro" id="IPR007263">
    <property type="entry name" value="DCC1-like"/>
</dbReference>
<feature type="region of interest" description="Disordered" evidence="1">
    <location>
        <begin position="25"/>
        <end position="64"/>
    </location>
</feature>
<reference evidence="2 3" key="1">
    <citation type="submission" date="2024-09" db="EMBL/GenBank/DDBJ databases">
        <authorList>
            <person name="Sun Q."/>
            <person name="Mori K."/>
        </authorList>
    </citation>
    <scope>NUCLEOTIDE SEQUENCE [LARGE SCALE GENOMIC DNA]</scope>
    <source>
        <strain evidence="2 3">CCM 8543</strain>
    </source>
</reference>
<proteinExistence type="predicted"/>
<protein>
    <submittedName>
        <fullName evidence="2">DUF393 domain-containing protein</fullName>
    </submittedName>
</protein>
<keyword evidence="3" id="KW-1185">Reference proteome</keyword>
<gene>
    <name evidence="2" type="ORF">ACFFJ2_18635</name>
</gene>
<dbReference type="RefSeq" id="WP_261519696.1">
    <property type="nucleotide sequence ID" value="NZ_JAODNW010000005.1"/>
</dbReference>
<accession>A0ABV6DCN4</accession>
<evidence type="ECO:0000313" key="2">
    <source>
        <dbReference type="EMBL" id="MFC0210419.1"/>
    </source>
</evidence>
<sequence>MRFKWGSRIKSAPYIENDQRIERHAERAERDEAAFPESAIEEDGGPWTAKTDQANMTQGLPNRDVDDRRSAAEAEEVLLVYDRECPACDVYCRMVRIQPSAGTLRIVNARDPNPVMEEITEAGLDIDQGMVVKKDGRLYYGSEAIHVLARLSSRTGIFNRMSYHMFRSRAAAHLLYPPLRACRNLLLKALGKTKINNLRIEGNDRF</sequence>
<dbReference type="Pfam" id="PF04134">
    <property type="entry name" value="DCC1-like"/>
    <property type="match status" value="1"/>
</dbReference>
<name>A0ABV6DCN4_9HYPH</name>
<dbReference type="EMBL" id="JBHLXD010000052">
    <property type="protein sequence ID" value="MFC0210419.1"/>
    <property type="molecule type" value="Genomic_DNA"/>
</dbReference>
<feature type="compositionally biased region" description="Polar residues" evidence="1">
    <location>
        <begin position="50"/>
        <end position="60"/>
    </location>
</feature>
<organism evidence="2 3">
    <name type="scientific">Chelativorans intermedius</name>
    <dbReference type="NCBI Taxonomy" id="515947"/>
    <lineage>
        <taxon>Bacteria</taxon>
        <taxon>Pseudomonadati</taxon>
        <taxon>Pseudomonadota</taxon>
        <taxon>Alphaproteobacteria</taxon>
        <taxon>Hyphomicrobiales</taxon>
        <taxon>Phyllobacteriaceae</taxon>
        <taxon>Chelativorans</taxon>
    </lineage>
</organism>
<dbReference type="Proteomes" id="UP001589755">
    <property type="component" value="Unassembled WGS sequence"/>
</dbReference>